<feature type="region of interest" description="Disordered" evidence="1">
    <location>
        <begin position="78"/>
        <end position="107"/>
    </location>
</feature>
<dbReference type="AlphaFoldDB" id="A0A4R7BQ77"/>
<feature type="region of interest" description="Disordered" evidence="1">
    <location>
        <begin position="1"/>
        <end position="22"/>
    </location>
</feature>
<evidence type="ECO:0000256" key="1">
    <source>
        <dbReference type="SAM" id="MobiDB-lite"/>
    </source>
</evidence>
<dbReference type="EMBL" id="SNZR01000016">
    <property type="protein sequence ID" value="TDR87303.1"/>
    <property type="molecule type" value="Genomic_DNA"/>
</dbReference>
<gene>
    <name evidence="2" type="ORF">EV668_4384</name>
</gene>
<feature type="compositionally biased region" description="Basic and acidic residues" evidence="1">
    <location>
        <begin position="7"/>
        <end position="22"/>
    </location>
</feature>
<name>A0A4R7BQ77_9HYPH</name>
<feature type="compositionally biased region" description="Low complexity" evidence="1">
    <location>
        <begin position="88"/>
        <end position="97"/>
    </location>
</feature>
<sequence>MMDEDDQTRRDGAALPRDIQEHLGRRLRTELHTEAEKPAFLGESAVPPQFEPLVRKLEASERGERQGYEAVKRAIIDGGEAAPPPTGPVVAPEPAGPILRPKIPQRP</sequence>
<organism evidence="2 3">
    <name type="scientific">Enterovirga rhinocerotis</name>
    <dbReference type="NCBI Taxonomy" id="1339210"/>
    <lineage>
        <taxon>Bacteria</taxon>
        <taxon>Pseudomonadati</taxon>
        <taxon>Pseudomonadota</taxon>
        <taxon>Alphaproteobacteria</taxon>
        <taxon>Hyphomicrobiales</taxon>
        <taxon>Methylobacteriaceae</taxon>
        <taxon>Enterovirga</taxon>
    </lineage>
</organism>
<evidence type="ECO:0000313" key="3">
    <source>
        <dbReference type="Proteomes" id="UP000295122"/>
    </source>
</evidence>
<reference evidence="2 3" key="1">
    <citation type="submission" date="2019-03" db="EMBL/GenBank/DDBJ databases">
        <title>Genomic Encyclopedia of Type Strains, Phase IV (KMG-IV): sequencing the most valuable type-strain genomes for metagenomic binning, comparative biology and taxonomic classification.</title>
        <authorList>
            <person name="Goeker M."/>
        </authorList>
    </citation>
    <scope>NUCLEOTIDE SEQUENCE [LARGE SCALE GENOMIC DNA]</scope>
    <source>
        <strain evidence="2 3">DSM 25903</strain>
    </source>
</reference>
<protein>
    <submittedName>
        <fullName evidence="2">Uncharacterized protein</fullName>
    </submittedName>
</protein>
<keyword evidence="3" id="KW-1185">Reference proteome</keyword>
<comment type="caution">
    <text evidence="2">The sequence shown here is derived from an EMBL/GenBank/DDBJ whole genome shotgun (WGS) entry which is preliminary data.</text>
</comment>
<evidence type="ECO:0000313" key="2">
    <source>
        <dbReference type="EMBL" id="TDR87303.1"/>
    </source>
</evidence>
<accession>A0A4R7BQ77</accession>
<dbReference type="Proteomes" id="UP000295122">
    <property type="component" value="Unassembled WGS sequence"/>
</dbReference>
<proteinExistence type="predicted"/>